<name>A0A4V3SJF5_9PEZI</name>
<feature type="compositionally biased region" description="Pro residues" evidence="1">
    <location>
        <begin position="25"/>
        <end position="39"/>
    </location>
</feature>
<feature type="region of interest" description="Disordered" evidence="1">
    <location>
        <begin position="20"/>
        <end position="39"/>
    </location>
</feature>
<sequence>MPSPALTYLSHLLPLHRTTSITTLPIPPPRSPSPPPLPPPRLLLLGLSSTGKTTFLTTLRRFTSAPTANSTPLEPTTVTIDELPLAPSQSAVVSDIAAVDARRVLRLHFPLSSYTSLSPPPSKQKQSIGLLWFIDLTDRSRREEAVVELSYSVGLVKARAGGRVRFVGVVCKDVPAAAEDAAEEEDETQQALDWVHGAVAEVLEPILGAETPWMVIPARRGARRWSVGREESVRVVVEMLVMQMGGIRFLRSAGMGGSLRMPEREARGGWRSVREVRKRGE</sequence>
<accession>A0A4V3SJF5</accession>
<dbReference type="InParanoid" id="A0A4V3SJF5"/>
<reference evidence="2 3" key="1">
    <citation type="submission" date="2019-04" db="EMBL/GenBank/DDBJ databases">
        <title>Comparative genomics and transcriptomics to analyze fruiting body development in filamentous ascomycetes.</title>
        <authorList>
            <consortium name="DOE Joint Genome Institute"/>
            <person name="Lutkenhaus R."/>
            <person name="Traeger S."/>
            <person name="Breuer J."/>
            <person name="Kuo A."/>
            <person name="Lipzen A."/>
            <person name="Pangilinan J."/>
            <person name="Dilworth D."/>
            <person name="Sandor L."/>
            <person name="Poggeler S."/>
            <person name="Barry K."/>
            <person name="Grigoriev I.V."/>
            <person name="Nowrousian M."/>
        </authorList>
    </citation>
    <scope>NUCLEOTIDE SEQUENCE [LARGE SCALE GENOMIC DNA]</scope>
    <source>
        <strain evidence="2 3">CBS 389.68</strain>
    </source>
</reference>
<evidence type="ECO:0000256" key="1">
    <source>
        <dbReference type="SAM" id="MobiDB-lite"/>
    </source>
</evidence>
<organism evidence="2 3">
    <name type="scientific">Ascodesmis nigricans</name>
    <dbReference type="NCBI Taxonomy" id="341454"/>
    <lineage>
        <taxon>Eukaryota</taxon>
        <taxon>Fungi</taxon>
        <taxon>Dikarya</taxon>
        <taxon>Ascomycota</taxon>
        <taxon>Pezizomycotina</taxon>
        <taxon>Pezizomycetes</taxon>
        <taxon>Pezizales</taxon>
        <taxon>Ascodesmidaceae</taxon>
        <taxon>Ascodesmis</taxon>
    </lineage>
</organism>
<dbReference type="AlphaFoldDB" id="A0A4V3SJF5"/>
<protein>
    <submittedName>
        <fullName evidence="2">Uncharacterized protein</fullName>
    </submittedName>
</protein>
<evidence type="ECO:0000313" key="3">
    <source>
        <dbReference type="Proteomes" id="UP000298138"/>
    </source>
</evidence>
<proteinExistence type="predicted"/>
<dbReference type="SUPFAM" id="SSF52540">
    <property type="entry name" value="P-loop containing nucleoside triphosphate hydrolases"/>
    <property type="match status" value="1"/>
</dbReference>
<keyword evidence="3" id="KW-1185">Reference proteome</keyword>
<dbReference type="STRING" id="341454.A0A4V3SJF5"/>
<dbReference type="InterPro" id="IPR027417">
    <property type="entry name" value="P-loop_NTPase"/>
</dbReference>
<evidence type="ECO:0000313" key="2">
    <source>
        <dbReference type="EMBL" id="TGZ83775.1"/>
    </source>
</evidence>
<dbReference type="Proteomes" id="UP000298138">
    <property type="component" value="Unassembled WGS sequence"/>
</dbReference>
<dbReference type="EMBL" id="ML220113">
    <property type="protein sequence ID" value="TGZ83775.1"/>
    <property type="molecule type" value="Genomic_DNA"/>
</dbReference>
<gene>
    <name evidence="2" type="ORF">EX30DRAFT_381155</name>
</gene>